<dbReference type="InterPro" id="IPR020554">
    <property type="entry name" value="UPF0021_CS"/>
</dbReference>
<dbReference type="PANTHER" id="PTHR11807:SF12">
    <property type="entry name" value="CYTOPLASMIC TRNA 2-THIOLATION PROTEIN 1"/>
    <property type="match status" value="1"/>
</dbReference>
<dbReference type="SUPFAM" id="SSF52402">
    <property type="entry name" value="Adenine nucleotide alpha hydrolases-like"/>
    <property type="match status" value="1"/>
</dbReference>
<dbReference type="FunFam" id="3.40.50.620:FF:000132">
    <property type="entry name" value="Cytoplasmic tRNA 2-thiolation protein 1"/>
    <property type="match status" value="1"/>
</dbReference>
<dbReference type="PANTHER" id="PTHR11807">
    <property type="entry name" value="ATPASES OF THE PP SUPERFAMILY-RELATED"/>
    <property type="match status" value="1"/>
</dbReference>
<comment type="pathway">
    <text evidence="6">tRNA modification; 5-methoxycarbonylmethyl-2-thiouridine-tRNA biosynthesis.</text>
</comment>
<comment type="function">
    <text evidence="6">Plays a central role in 2-thiolation of mcm(5)S(2)U at tRNA wobble positions of tRNA(Lys), tRNA(Glu) and tRNA(Gln). Directly binds tRNAs and probably acts by catalyzing adenylation of tRNAs, an intermediate required for 2-thiolation. It is unclear whether it acts as a sulfurtransferase that transfers sulfur from thiocarboxylated URM1 onto the uridine of tRNAs at wobble position. Prior mcm(5) tRNA modification by the elongator complex is required for 2-thiolation. May also be involved in protein urmylation.</text>
</comment>
<name>A0A9P8P0X6_9ASCO</name>
<keyword evidence="11" id="KW-1185">Reference proteome</keyword>
<evidence type="ECO:0000256" key="4">
    <source>
        <dbReference type="ARBA" id="ARBA00022694"/>
    </source>
</evidence>
<keyword evidence="5 6" id="KW-0694">RNA-binding</keyword>
<dbReference type="InterPro" id="IPR032442">
    <property type="entry name" value="CTU1_C"/>
</dbReference>
<evidence type="ECO:0000259" key="8">
    <source>
        <dbReference type="Pfam" id="PF01171"/>
    </source>
</evidence>
<evidence type="ECO:0000256" key="5">
    <source>
        <dbReference type="ARBA" id="ARBA00022884"/>
    </source>
</evidence>
<dbReference type="GO" id="GO:0000049">
    <property type="term" value="F:tRNA binding"/>
    <property type="evidence" value="ECO:0007669"/>
    <property type="project" value="UniProtKB-UniRule"/>
</dbReference>
<dbReference type="GO" id="GO:0005739">
    <property type="term" value="C:mitochondrion"/>
    <property type="evidence" value="ECO:0007669"/>
    <property type="project" value="TreeGrafter"/>
</dbReference>
<dbReference type="InterPro" id="IPR014729">
    <property type="entry name" value="Rossmann-like_a/b/a_fold"/>
</dbReference>
<sequence length="648" mass="72358">MPSKASNMCERCQVTKAVMRRPKNSQKLCKECFFHVFETEIHLTISKENLFYPGEKVAIGASGGKDSTVLASVLKTLNERYDYKLKLVLLSIDEGIVGYRDDSLATVKRNQTQYQMPLEIISYKDLYDWTMDEIVSCSGVKSSCTYCGVLRRQALDRGAAKLGINHVVTGHNADDMAETVLMNLLRGDTARLESSTNITTKSSGSPIKRSKPFKYCYQKEIVLYAHYKKLDYFSTECTYAPEAFRGTARALMKNLESVRTSCILDIIYSGEHFKLKQKKKRPPPKKDSTQEVEINADGSVSLSKNGNRCEKCGYLSTNKICKACILLQGLELSRAKLAVSSESPDLPETPSSSSSWSSVKNWESICHVSCLVFLNMDRLDLAVLEMAPSYVEHLPARIHSTLGSHFGGGDVYGKAFSRAPSPKVAPCTRAWDSKATEPWIIAENTAAACSLTETGDKYKNETTFSISLARCFELMVIRHSANTGEISNGASPSPPGAFWLAWTSCSLLWNDNDEVNRKESNSTEADLSETVWYGCDSDLKNLRVNPSKSWNLFRFDDMYAFRNPIRDEMMNGETSPVRGMSKLVMRDTSSGHRRQSKCAGSHHENVFQILCVDCVIPVLKISANLVAIWWSVSFKYFGLCFAASNRAQ</sequence>
<feature type="region of interest" description="Disordered" evidence="7">
    <location>
        <begin position="277"/>
        <end position="297"/>
    </location>
</feature>
<dbReference type="GO" id="GO:0002143">
    <property type="term" value="P:tRNA wobble position uridine thiolation"/>
    <property type="evidence" value="ECO:0007669"/>
    <property type="project" value="TreeGrafter"/>
</dbReference>
<dbReference type="GO" id="GO:0002144">
    <property type="term" value="C:cytosolic tRNA wobble base thiouridylase complex"/>
    <property type="evidence" value="ECO:0007669"/>
    <property type="project" value="TreeGrafter"/>
</dbReference>
<evidence type="ECO:0000256" key="2">
    <source>
        <dbReference type="ARBA" id="ARBA00022555"/>
    </source>
</evidence>
<dbReference type="AlphaFoldDB" id="A0A9P8P0X6"/>
<dbReference type="Pfam" id="PF16503">
    <property type="entry name" value="zn-ribbon_14"/>
    <property type="match status" value="1"/>
</dbReference>
<keyword evidence="2 6" id="KW-0820">tRNA-binding</keyword>
<feature type="domain" description="Cytoplasmic tRNA 2-thiolation protein 1 C-terminal" evidence="9">
    <location>
        <begin position="307"/>
        <end position="338"/>
    </location>
</feature>
<protein>
    <recommendedName>
        <fullName evidence="6">Cytoplasmic tRNA 2-thiolation protein 1</fullName>
        <ecNumber evidence="6">2.7.7.-</ecNumber>
    </recommendedName>
    <alternativeName>
        <fullName evidence="6">Cytoplasmic tRNA adenylyltransferase 1</fullName>
    </alternativeName>
</protein>
<dbReference type="GO" id="GO:0032447">
    <property type="term" value="P:protein urmylation"/>
    <property type="evidence" value="ECO:0007669"/>
    <property type="project" value="UniProtKB-UniRule"/>
</dbReference>
<evidence type="ECO:0000256" key="1">
    <source>
        <dbReference type="ARBA" id="ARBA00022490"/>
    </source>
</evidence>
<feature type="domain" description="tRNA(Ile)-lysidine/2-thiocytidine synthase N-terminal" evidence="8">
    <location>
        <begin position="56"/>
        <end position="240"/>
    </location>
</feature>
<dbReference type="InterPro" id="IPR056369">
    <property type="entry name" value="CTU1-like_ATP-bd"/>
</dbReference>
<dbReference type="HAMAP" id="MF_03053">
    <property type="entry name" value="CTU1"/>
    <property type="match status" value="1"/>
</dbReference>
<evidence type="ECO:0000313" key="11">
    <source>
        <dbReference type="Proteomes" id="UP000769157"/>
    </source>
</evidence>
<dbReference type="OrthoDB" id="198857at2759"/>
<reference evidence="10" key="1">
    <citation type="journal article" date="2021" name="Open Biol.">
        <title>Shared evolutionary footprints suggest mitochondrial oxidative damage underlies multiple complex I losses in fungi.</title>
        <authorList>
            <person name="Schikora-Tamarit M.A."/>
            <person name="Marcet-Houben M."/>
            <person name="Nosek J."/>
            <person name="Gabaldon T."/>
        </authorList>
    </citation>
    <scope>NUCLEOTIDE SEQUENCE</scope>
    <source>
        <strain evidence="10">CBS6075</strain>
    </source>
</reference>
<evidence type="ECO:0000256" key="3">
    <source>
        <dbReference type="ARBA" id="ARBA00022679"/>
    </source>
</evidence>
<dbReference type="CDD" id="cd01713">
    <property type="entry name" value="CTU1-like"/>
    <property type="match status" value="1"/>
</dbReference>
<comment type="caution">
    <text evidence="10">The sequence shown here is derived from an EMBL/GenBank/DDBJ whole genome shotgun (WGS) entry which is preliminary data.</text>
</comment>
<keyword evidence="1 6" id="KW-0963">Cytoplasm</keyword>
<keyword evidence="3 6" id="KW-0808">Transferase</keyword>
<evidence type="ECO:0000313" key="10">
    <source>
        <dbReference type="EMBL" id="KAH3663818.1"/>
    </source>
</evidence>
<comment type="similarity">
    <text evidence="6">Belongs to the TtcA family. CTU1/NCS6/ATPBD3 subfamily.</text>
</comment>
<reference evidence="10" key="2">
    <citation type="submission" date="2021-01" db="EMBL/GenBank/DDBJ databases">
        <authorList>
            <person name="Schikora-Tamarit M.A."/>
        </authorList>
    </citation>
    <scope>NUCLEOTIDE SEQUENCE</scope>
    <source>
        <strain evidence="10">CBS6075</strain>
    </source>
</reference>
<dbReference type="Gene3D" id="3.40.50.620">
    <property type="entry name" value="HUPs"/>
    <property type="match status" value="1"/>
</dbReference>
<accession>A0A9P8P0X6</accession>
<comment type="subcellular location">
    <subcellularLocation>
        <location evidence="6">Cytoplasm</location>
    </subcellularLocation>
</comment>
<evidence type="ECO:0000259" key="9">
    <source>
        <dbReference type="Pfam" id="PF16503"/>
    </source>
</evidence>
<dbReference type="InterPro" id="IPR011063">
    <property type="entry name" value="TilS/TtcA_N"/>
</dbReference>
<dbReference type="Proteomes" id="UP000769157">
    <property type="component" value="Unassembled WGS sequence"/>
</dbReference>
<dbReference type="EMBL" id="JAEUBE010000366">
    <property type="protein sequence ID" value="KAH3663818.1"/>
    <property type="molecule type" value="Genomic_DNA"/>
</dbReference>
<dbReference type="Pfam" id="PF01171">
    <property type="entry name" value="ATP_bind_3"/>
    <property type="match status" value="1"/>
</dbReference>
<proteinExistence type="inferred from homology"/>
<gene>
    <name evidence="6" type="primary">NCS6</name>
    <name evidence="6" type="synonym">CTU1</name>
    <name evidence="10" type="ORF">OGAPHI_005221</name>
</gene>
<keyword evidence="4 6" id="KW-0819">tRNA processing</keyword>
<organism evidence="10 11">
    <name type="scientific">Ogataea philodendri</name>
    <dbReference type="NCBI Taxonomy" id="1378263"/>
    <lineage>
        <taxon>Eukaryota</taxon>
        <taxon>Fungi</taxon>
        <taxon>Dikarya</taxon>
        <taxon>Ascomycota</taxon>
        <taxon>Saccharomycotina</taxon>
        <taxon>Pichiomycetes</taxon>
        <taxon>Pichiales</taxon>
        <taxon>Pichiaceae</taxon>
        <taxon>Ogataea</taxon>
    </lineage>
</organism>
<dbReference type="PROSITE" id="PS01263">
    <property type="entry name" value="UPF0021"/>
    <property type="match status" value="1"/>
</dbReference>
<dbReference type="InterPro" id="IPR000541">
    <property type="entry name" value="Ncs6/Tuc1/Ctu1"/>
</dbReference>
<dbReference type="GO" id="GO:0016779">
    <property type="term" value="F:nucleotidyltransferase activity"/>
    <property type="evidence" value="ECO:0007669"/>
    <property type="project" value="UniProtKB-UniRule"/>
</dbReference>
<evidence type="ECO:0000256" key="6">
    <source>
        <dbReference type="HAMAP-Rule" id="MF_03053"/>
    </source>
</evidence>
<dbReference type="EC" id="2.7.7.-" evidence="6"/>
<evidence type="ECO:0000256" key="7">
    <source>
        <dbReference type="SAM" id="MobiDB-lite"/>
    </source>
</evidence>